<protein>
    <submittedName>
        <fullName evidence="2">Transposase</fullName>
    </submittedName>
</protein>
<dbReference type="OrthoDB" id="7381979at2759"/>
<comment type="caution">
    <text evidence="2">The sequence shown here is derived from an EMBL/GenBank/DDBJ whole genome shotgun (WGS) entry which is preliminary data.</text>
</comment>
<organism evidence="2 3">
    <name type="scientific">Nephila pilipes</name>
    <name type="common">Giant wood spider</name>
    <name type="synonym">Nephila maculata</name>
    <dbReference type="NCBI Taxonomy" id="299642"/>
    <lineage>
        <taxon>Eukaryota</taxon>
        <taxon>Metazoa</taxon>
        <taxon>Ecdysozoa</taxon>
        <taxon>Arthropoda</taxon>
        <taxon>Chelicerata</taxon>
        <taxon>Arachnida</taxon>
        <taxon>Araneae</taxon>
        <taxon>Araneomorphae</taxon>
        <taxon>Entelegynae</taxon>
        <taxon>Araneoidea</taxon>
        <taxon>Nephilidae</taxon>
        <taxon>Nephila</taxon>
    </lineage>
</organism>
<dbReference type="Proteomes" id="UP000887013">
    <property type="component" value="Unassembled WGS sequence"/>
</dbReference>
<evidence type="ECO:0000313" key="2">
    <source>
        <dbReference type="EMBL" id="GFT18792.1"/>
    </source>
</evidence>
<dbReference type="AlphaFoldDB" id="A0A8X6NKA9"/>
<evidence type="ECO:0000313" key="3">
    <source>
        <dbReference type="Proteomes" id="UP000887013"/>
    </source>
</evidence>
<sequence>MWLKTGKLYARDTENSFATTGDNESDVRIKKLSAYSDSPIREKRKCNEEYIKFGFTWIGDENEPKGLCFECEHVMRNSSLNPSKLKRHLETKHPTLHDKSVEYS</sequence>
<dbReference type="EMBL" id="BMAW01010439">
    <property type="protein sequence ID" value="GFT18792.1"/>
    <property type="molecule type" value="Genomic_DNA"/>
</dbReference>
<proteinExistence type="predicted"/>
<accession>A0A8X6NKA9</accession>
<reference evidence="2" key="1">
    <citation type="submission" date="2020-08" db="EMBL/GenBank/DDBJ databases">
        <title>Multicomponent nature underlies the extraordinary mechanical properties of spider dragline silk.</title>
        <authorList>
            <person name="Kono N."/>
            <person name="Nakamura H."/>
            <person name="Mori M."/>
            <person name="Yoshida Y."/>
            <person name="Ohtoshi R."/>
            <person name="Malay A.D."/>
            <person name="Moran D.A.P."/>
            <person name="Tomita M."/>
            <person name="Numata K."/>
            <person name="Arakawa K."/>
        </authorList>
    </citation>
    <scope>NUCLEOTIDE SEQUENCE</scope>
</reference>
<feature type="compositionally biased region" description="Basic and acidic residues" evidence="1">
    <location>
        <begin position="91"/>
        <end position="104"/>
    </location>
</feature>
<feature type="region of interest" description="Disordered" evidence="1">
    <location>
        <begin position="82"/>
        <end position="104"/>
    </location>
</feature>
<keyword evidence="3" id="KW-1185">Reference proteome</keyword>
<gene>
    <name evidence="2" type="primary">TcasGA2_TC006077</name>
    <name evidence="2" type="ORF">NPIL_363151</name>
</gene>
<name>A0A8X6NKA9_NEPPI</name>
<evidence type="ECO:0000256" key="1">
    <source>
        <dbReference type="SAM" id="MobiDB-lite"/>
    </source>
</evidence>